<organism evidence="2 3">
    <name type="scientific">Metarhizium robertsii</name>
    <dbReference type="NCBI Taxonomy" id="568076"/>
    <lineage>
        <taxon>Eukaryota</taxon>
        <taxon>Fungi</taxon>
        <taxon>Dikarya</taxon>
        <taxon>Ascomycota</taxon>
        <taxon>Pezizomycotina</taxon>
        <taxon>Sordariomycetes</taxon>
        <taxon>Hypocreomycetidae</taxon>
        <taxon>Hypocreales</taxon>
        <taxon>Clavicipitaceae</taxon>
        <taxon>Metarhizium</taxon>
    </lineage>
</organism>
<feature type="region of interest" description="Disordered" evidence="1">
    <location>
        <begin position="100"/>
        <end position="156"/>
    </location>
</feature>
<dbReference type="EMBL" id="JELW01000088">
    <property type="protein sequence ID" value="EXU95293.1"/>
    <property type="molecule type" value="Genomic_DNA"/>
</dbReference>
<dbReference type="HOGENOM" id="CLU_057561_0_0_1"/>
<dbReference type="AlphaFoldDB" id="A0A014N6F5"/>
<dbReference type="Gene3D" id="1.20.5.170">
    <property type="match status" value="1"/>
</dbReference>
<comment type="caution">
    <text evidence="2">The sequence shown here is derived from an EMBL/GenBank/DDBJ whole genome shotgun (WGS) entry which is preliminary data.</text>
</comment>
<accession>A0A014N6F5</accession>
<dbReference type="eggNOG" id="ENOG502T66D">
    <property type="taxonomic scope" value="Eukaryota"/>
</dbReference>
<gene>
    <name evidence="2" type="ORF">X797_011620</name>
</gene>
<feature type="region of interest" description="Disordered" evidence="1">
    <location>
        <begin position="1"/>
        <end position="57"/>
    </location>
</feature>
<protein>
    <submittedName>
        <fullName evidence="2">BZIP transcription factor-like protein</fullName>
    </submittedName>
</protein>
<evidence type="ECO:0000313" key="2">
    <source>
        <dbReference type="EMBL" id="EXU95293.1"/>
    </source>
</evidence>
<evidence type="ECO:0000313" key="3">
    <source>
        <dbReference type="Proteomes" id="UP000030151"/>
    </source>
</evidence>
<sequence>MTRSVPLPDNKDHPSSVRRSLTDATGASASAHSKQQLARKRANDRNAQRAIRTRRKAQVSQLEAELEALKNKPYACCRKLLQRNLELECELAMMKGSPLPCPSRATPTGHADEGTTAAQSPEMHGVNGQSYPNGEDSARTLLLSPSGGCDSSSETTSPVAVIYPKCGLESRDAPLQGPIAAVYAAESVAMANPALVTCGQVCPTIPSPSIPDLWPTGTTYANDGGIMDGLYPGGSEYRANSEHNPFTFSAMIHISNTHTSCVGTSPGACQQQQKMWKCNFATQIDRLVADCQPRHFGSENKTLGGIFFQAKAEAVQDPRGTAVREDMGIARAKLILGCVLAMLLVPTRLVCKLTGRIGVVDNQVKALGRGLCWIVAAGLADYGRSGRKASEDESSSTHHVE</sequence>
<dbReference type="CDD" id="cd14688">
    <property type="entry name" value="bZIP_YAP"/>
    <property type="match status" value="1"/>
</dbReference>
<proteinExistence type="predicted"/>
<reference evidence="2 3" key="1">
    <citation type="submission" date="2014-02" db="EMBL/GenBank/DDBJ databases">
        <title>The genome sequence of the entomopathogenic fungus Metarhizium robertsii ARSEF 2575.</title>
        <authorList>
            <person name="Giuliano Garisto Donzelli B."/>
            <person name="Roe B.A."/>
            <person name="Macmil S.L."/>
            <person name="Krasnoff S.B."/>
            <person name="Gibson D.M."/>
        </authorList>
    </citation>
    <scope>NUCLEOTIDE SEQUENCE [LARGE SCALE GENOMIC DNA]</scope>
    <source>
        <strain evidence="2 3">ARSEF 2575</strain>
    </source>
</reference>
<feature type="compositionally biased region" description="Polar residues" evidence="1">
    <location>
        <begin position="17"/>
        <end position="36"/>
    </location>
</feature>
<name>A0A014N6F5_9HYPO</name>
<dbReference type="Proteomes" id="UP000030151">
    <property type="component" value="Unassembled WGS sequence"/>
</dbReference>
<evidence type="ECO:0000256" key="1">
    <source>
        <dbReference type="SAM" id="MobiDB-lite"/>
    </source>
</evidence>